<accession>A0A1Z5SAT0</accession>
<evidence type="ECO:0000256" key="3">
    <source>
        <dbReference type="ARBA" id="ARBA00011489"/>
    </source>
</evidence>
<keyword evidence="11" id="KW-1185">Reference proteome</keyword>
<dbReference type="KEGG" id="sbi:8081859"/>
<dbReference type="InterPro" id="IPR006702">
    <property type="entry name" value="CASP_dom"/>
</dbReference>
<dbReference type="AlphaFoldDB" id="A0A1Z5SAT0"/>
<keyword evidence="6 8" id="KW-1133">Transmembrane helix</keyword>
<reference evidence="11" key="2">
    <citation type="journal article" date="2018" name="Plant J.">
        <title>The Sorghum bicolor reference genome: improved assembly, gene annotations, a transcriptome atlas, and signatures of genome organization.</title>
        <authorList>
            <person name="McCormick R.F."/>
            <person name="Truong S.K."/>
            <person name="Sreedasyam A."/>
            <person name="Jenkins J."/>
            <person name="Shu S."/>
            <person name="Sims D."/>
            <person name="Kennedy M."/>
            <person name="Amirebrahimi M."/>
            <person name="Weers B.D."/>
            <person name="McKinley B."/>
            <person name="Mattison A."/>
            <person name="Morishige D.T."/>
            <person name="Grimwood J."/>
            <person name="Schmutz J."/>
            <person name="Mullet J.E."/>
        </authorList>
    </citation>
    <scope>NUCLEOTIDE SEQUENCE [LARGE SCALE GENOMIC DNA]</scope>
    <source>
        <strain evidence="11">cv. BTx623</strain>
    </source>
</reference>
<proteinExistence type="inferred from homology"/>
<dbReference type="InterPro" id="IPR045009">
    <property type="entry name" value="CASPL-5"/>
</dbReference>
<evidence type="ECO:0000256" key="7">
    <source>
        <dbReference type="ARBA" id="ARBA00023136"/>
    </source>
</evidence>
<comment type="caution">
    <text evidence="8">Lacks conserved residue(s) required for the propagation of feature annotation.</text>
</comment>
<dbReference type="eggNOG" id="ENOG502QTTS">
    <property type="taxonomic scope" value="Eukaryota"/>
</dbReference>
<keyword evidence="7 8" id="KW-0472">Membrane</keyword>
<dbReference type="Pfam" id="PF04535">
    <property type="entry name" value="CASP_dom"/>
    <property type="match status" value="1"/>
</dbReference>
<evidence type="ECO:0000256" key="1">
    <source>
        <dbReference type="ARBA" id="ARBA00004651"/>
    </source>
</evidence>
<dbReference type="STRING" id="4558.A0A1Z5SAT0"/>
<organism evidence="10 11">
    <name type="scientific">Sorghum bicolor</name>
    <name type="common">Sorghum</name>
    <name type="synonym">Sorghum vulgare</name>
    <dbReference type="NCBI Taxonomy" id="4558"/>
    <lineage>
        <taxon>Eukaryota</taxon>
        <taxon>Viridiplantae</taxon>
        <taxon>Streptophyta</taxon>
        <taxon>Embryophyta</taxon>
        <taxon>Tracheophyta</taxon>
        <taxon>Spermatophyta</taxon>
        <taxon>Magnoliopsida</taxon>
        <taxon>Liliopsida</taxon>
        <taxon>Poales</taxon>
        <taxon>Poaceae</taxon>
        <taxon>PACMAD clade</taxon>
        <taxon>Panicoideae</taxon>
        <taxon>Andropogonodae</taxon>
        <taxon>Andropogoneae</taxon>
        <taxon>Sorghinae</taxon>
        <taxon>Sorghum</taxon>
    </lineage>
</organism>
<evidence type="ECO:0000256" key="5">
    <source>
        <dbReference type="ARBA" id="ARBA00022692"/>
    </source>
</evidence>
<gene>
    <name evidence="10" type="ORF">SORBI_3001G463301</name>
</gene>
<dbReference type="GO" id="GO:0005886">
    <property type="term" value="C:plasma membrane"/>
    <property type="evidence" value="ECO:0007669"/>
    <property type="project" value="UniProtKB-SubCell"/>
</dbReference>
<dbReference type="Gramene" id="OQU93034">
    <property type="protein sequence ID" value="OQU93034"/>
    <property type="gene ID" value="SORBI_3001G463301"/>
</dbReference>
<dbReference type="InParanoid" id="A0A1Z5SAT0"/>
<comment type="subcellular location">
    <subcellularLocation>
        <location evidence="1 8">Cell membrane</location>
        <topology evidence="1 8">Multi-pass membrane protein</topology>
    </subcellularLocation>
</comment>
<evidence type="ECO:0000259" key="9">
    <source>
        <dbReference type="Pfam" id="PF04535"/>
    </source>
</evidence>
<feature type="transmembrane region" description="Helical" evidence="8">
    <location>
        <begin position="155"/>
        <end position="176"/>
    </location>
</feature>
<sequence>MFASRPVVHPLEVAAPADPAQQPPGVLMKDLPGMPGTPGGLGLRVLQLLLAAISLAAMSSTVDFASVTAFSYLIATTILQCLWSLTVAIVDIYALLVKHCLRNRRTVALFAIGDGITWAGSFSGACMAAGVTTLIDTDLDMCYENHCANFQTAVAMEFMCCFSLLPSLLLNLYSIASSRG</sequence>
<comment type="similarity">
    <text evidence="2 8">Belongs to the Casparian strip membrane proteins (CASP) family.</text>
</comment>
<evidence type="ECO:0000256" key="8">
    <source>
        <dbReference type="RuleBase" id="RU361233"/>
    </source>
</evidence>
<dbReference type="OMA" id="CWFTALP"/>
<evidence type="ECO:0000256" key="6">
    <source>
        <dbReference type="ARBA" id="ARBA00022989"/>
    </source>
</evidence>
<reference evidence="10 11" key="1">
    <citation type="journal article" date="2009" name="Nature">
        <title>The Sorghum bicolor genome and the diversification of grasses.</title>
        <authorList>
            <person name="Paterson A.H."/>
            <person name="Bowers J.E."/>
            <person name="Bruggmann R."/>
            <person name="Dubchak I."/>
            <person name="Grimwood J."/>
            <person name="Gundlach H."/>
            <person name="Haberer G."/>
            <person name="Hellsten U."/>
            <person name="Mitros T."/>
            <person name="Poliakov A."/>
            <person name="Schmutz J."/>
            <person name="Spannagl M."/>
            <person name="Tang H."/>
            <person name="Wang X."/>
            <person name="Wicker T."/>
            <person name="Bharti A.K."/>
            <person name="Chapman J."/>
            <person name="Feltus F.A."/>
            <person name="Gowik U."/>
            <person name="Grigoriev I.V."/>
            <person name="Lyons E."/>
            <person name="Maher C.A."/>
            <person name="Martis M."/>
            <person name="Narechania A."/>
            <person name="Otillar R.P."/>
            <person name="Penning B.W."/>
            <person name="Salamov A.A."/>
            <person name="Wang Y."/>
            <person name="Zhang L."/>
            <person name="Carpita N.C."/>
            <person name="Freeling M."/>
            <person name="Gingle A.R."/>
            <person name="Hash C.T."/>
            <person name="Keller B."/>
            <person name="Klein P."/>
            <person name="Kresovich S."/>
            <person name="McCann M.C."/>
            <person name="Ming R."/>
            <person name="Peterson D.G."/>
            <person name="Mehboob-ur-Rahman"/>
            <person name="Ware D."/>
            <person name="Westhoff P."/>
            <person name="Mayer K.F."/>
            <person name="Messing J."/>
            <person name="Rokhsar D.S."/>
        </authorList>
    </citation>
    <scope>NUCLEOTIDE SEQUENCE [LARGE SCALE GENOMIC DNA]</scope>
    <source>
        <strain evidence="11">cv. BTx623</strain>
    </source>
</reference>
<dbReference type="PANTHER" id="PTHR32021">
    <property type="entry name" value="CASP-LIKE PROTEIN 5B3"/>
    <property type="match status" value="1"/>
</dbReference>
<evidence type="ECO:0000313" key="11">
    <source>
        <dbReference type="Proteomes" id="UP000000768"/>
    </source>
</evidence>
<keyword evidence="5 8" id="KW-0812">Transmembrane</keyword>
<dbReference type="OrthoDB" id="828022at2759"/>
<evidence type="ECO:0000256" key="2">
    <source>
        <dbReference type="ARBA" id="ARBA00007651"/>
    </source>
</evidence>
<dbReference type="EMBL" id="CM000760">
    <property type="protein sequence ID" value="OQU93034.1"/>
    <property type="molecule type" value="Genomic_DNA"/>
</dbReference>
<dbReference type="Proteomes" id="UP000000768">
    <property type="component" value="Chromosome 1"/>
</dbReference>
<feature type="transmembrane region" description="Helical" evidence="8">
    <location>
        <begin position="70"/>
        <end position="96"/>
    </location>
</feature>
<comment type="subunit">
    <text evidence="3 8">Homodimer and heterodimers.</text>
</comment>
<feature type="transmembrane region" description="Helical" evidence="8">
    <location>
        <begin position="108"/>
        <end position="135"/>
    </location>
</feature>
<evidence type="ECO:0000256" key="4">
    <source>
        <dbReference type="ARBA" id="ARBA00022475"/>
    </source>
</evidence>
<protein>
    <recommendedName>
        <fullName evidence="8">CASP-like protein</fullName>
    </recommendedName>
</protein>
<dbReference type="GO" id="GO:0016020">
    <property type="term" value="C:membrane"/>
    <property type="evidence" value="ECO:0000318"/>
    <property type="project" value="GO_Central"/>
</dbReference>
<dbReference type="PANTHER" id="PTHR32021:SF1">
    <property type="entry name" value="CASP-LIKE PROTEIN 5A1"/>
    <property type="match status" value="1"/>
</dbReference>
<evidence type="ECO:0000313" key="10">
    <source>
        <dbReference type="EMBL" id="OQU93034.1"/>
    </source>
</evidence>
<feature type="domain" description="Casparian strip membrane protein" evidence="9">
    <location>
        <begin position="36"/>
        <end position="162"/>
    </location>
</feature>
<keyword evidence="4 8" id="KW-1003">Cell membrane</keyword>
<name>A0A1Z5SAT0_SORBI</name>